<dbReference type="EMBL" id="JBHSMU010000009">
    <property type="protein sequence ID" value="MFC5460189.1"/>
    <property type="molecule type" value="Genomic_DNA"/>
</dbReference>
<organism evidence="2 3">
    <name type="scientific">Massilia niabensis</name>
    <dbReference type="NCBI Taxonomy" id="544910"/>
    <lineage>
        <taxon>Bacteria</taxon>
        <taxon>Pseudomonadati</taxon>
        <taxon>Pseudomonadota</taxon>
        <taxon>Betaproteobacteria</taxon>
        <taxon>Burkholderiales</taxon>
        <taxon>Oxalobacteraceae</taxon>
        <taxon>Telluria group</taxon>
        <taxon>Massilia</taxon>
    </lineage>
</organism>
<dbReference type="Gene3D" id="3.40.50.720">
    <property type="entry name" value="NAD(P)-binding Rossmann-like Domain"/>
    <property type="match status" value="1"/>
</dbReference>
<dbReference type="PANTHER" id="PTHR43245:SF13">
    <property type="entry name" value="UDP-D-APIOSE_UDP-D-XYLOSE SYNTHASE 2"/>
    <property type="match status" value="1"/>
</dbReference>
<feature type="domain" description="NAD-dependent epimerase/dehydratase" evidence="1">
    <location>
        <begin position="19"/>
        <end position="264"/>
    </location>
</feature>
<dbReference type="CDD" id="cd05256">
    <property type="entry name" value="UDP_AE_SDR_e"/>
    <property type="match status" value="1"/>
</dbReference>
<comment type="caution">
    <text evidence="2">The sequence shown here is derived from an EMBL/GenBank/DDBJ whole genome shotgun (WGS) entry which is preliminary data.</text>
</comment>
<proteinExistence type="predicted"/>
<dbReference type="Pfam" id="PF01370">
    <property type="entry name" value="Epimerase"/>
    <property type="match status" value="1"/>
</dbReference>
<dbReference type="InterPro" id="IPR036291">
    <property type="entry name" value="NAD(P)-bd_dom_sf"/>
</dbReference>
<accession>A0ABW0L396</accession>
<dbReference type="PANTHER" id="PTHR43245">
    <property type="entry name" value="BIFUNCTIONAL POLYMYXIN RESISTANCE PROTEIN ARNA"/>
    <property type="match status" value="1"/>
</dbReference>
<dbReference type="RefSeq" id="WP_379783111.1">
    <property type="nucleotide sequence ID" value="NZ_JBHSMU010000009.1"/>
</dbReference>
<evidence type="ECO:0000259" key="1">
    <source>
        <dbReference type="Pfam" id="PF01370"/>
    </source>
</evidence>
<keyword evidence="3" id="KW-1185">Reference proteome</keyword>
<reference evidence="3" key="1">
    <citation type="journal article" date="2019" name="Int. J. Syst. Evol. Microbiol.">
        <title>The Global Catalogue of Microorganisms (GCM) 10K type strain sequencing project: providing services to taxonomists for standard genome sequencing and annotation.</title>
        <authorList>
            <consortium name="The Broad Institute Genomics Platform"/>
            <consortium name="The Broad Institute Genome Sequencing Center for Infectious Disease"/>
            <person name="Wu L."/>
            <person name="Ma J."/>
        </authorList>
    </citation>
    <scope>NUCLEOTIDE SEQUENCE [LARGE SCALE GENOMIC DNA]</scope>
    <source>
        <strain evidence="3">KACC 12649</strain>
    </source>
</reference>
<protein>
    <submittedName>
        <fullName evidence="2">SDR family oxidoreductase</fullName>
    </submittedName>
</protein>
<dbReference type="InterPro" id="IPR001509">
    <property type="entry name" value="Epimerase_deHydtase"/>
</dbReference>
<gene>
    <name evidence="2" type="ORF">ACFPN5_10265</name>
</gene>
<sequence>MVNKIQDVRQQLVQHSHHWLVTGAAGFIGSNLVETLLALGQRVTGLDNFATGKRRNLEQVKESVTQEAWTKFNFIEGDIRNPADCAQACAGVDFVLHQAALGSVSRSIDNPILTNETNVTGFLNMLVAARDAKVRRFVYAASSSTYGDHPALPKVEDVIGNPLSPYAVTKYVNELYANVFGRTYGMESIGLRYFNVFGPRQDPHGAYAAVIPQWVAALIGNQPLRINGDGETSRDFCYIANVVQANLLAAVAPSEAANQVYNVALNERTSLNQLYAMMRDLLRARFPHVDTHQPEYVDFRRGDVRHSQADIGKATALLGYAPTHRIGEGLAQAMDWYVRDLLGKGAYEPPAPVVSE</sequence>
<evidence type="ECO:0000313" key="2">
    <source>
        <dbReference type="EMBL" id="MFC5460189.1"/>
    </source>
</evidence>
<dbReference type="Proteomes" id="UP001596050">
    <property type="component" value="Unassembled WGS sequence"/>
</dbReference>
<dbReference type="Gene3D" id="3.90.25.10">
    <property type="entry name" value="UDP-galactose 4-epimerase, domain 1"/>
    <property type="match status" value="1"/>
</dbReference>
<name>A0ABW0L396_9BURK</name>
<dbReference type="InterPro" id="IPR050177">
    <property type="entry name" value="Lipid_A_modif_metabolic_enz"/>
</dbReference>
<dbReference type="SUPFAM" id="SSF51735">
    <property type="entry name" value="NAD(P)-binding Rossmann-fold domains"/>
    <property type="match status" value="1"/>
</dbReference>
<dbReference type="PRINTS" id="PR01713">
    <property type="entry name" value="NUCEPIMERASE"/>
</dbReference>
<evidence type="ECO:0000313" key="3">
    <source>
        <dbReference type="Proteomes" id="UP001596050"/>
    </source>
</evidence>